<evidence type="ECO:0000256" key="5">
    <source>
        <dbReference type="ARBA" id="ARBA00023242"/>
    </source>
</evidence>
<proteinExistence type="inferred from homology"/>
<keyword evidence="4" id="KW-0779">Telomere</keyword>
<dbReference type="GO" id="GO:0000781">
    <property type="term" value="C:chromosome, telomeric region"/>
    <property type="evidence" value="ECO:0007669"/>
    <property type="project" value="UniProtKB-SubCell"/>
</dbReference>
<dbReference type="GO" id="GO:0007004">
    <property type="term" value="P:telomere maintenance via telomerase"/>
    <property type="evidence" value="ECO:0007669"/>
    <property type="project" value="InterPro"/>
</dbReference>
<evidence type="ECO:0000256" key="9">
    <source>
        <dbReference type="SAM" id="MobiDB-lite"/>
    </source>
</evidence>
<dbReference type="OrthoDB" id="4083059at2759"/>
<evidence type="ECO:0000256" key="8">
    <source>
        <dbReference type="ARBA" id="ARBA00024878"/>
    </source>
</evidence>
<dbReference type="GO" id="GO:0005697">
    <property type="term" value="C:telomerase holoenzyme complex"/>
    <property type="evidence" value="ECO:0007669"/>
    <property type="project" value="InterPro"/>
</dbReference>
<dbReference type="EMBL" id="JAEOAQ010000006">
    <property type="protein sequence ID" value="KAG5418135.1"/>
    <property type="molecule type" value="Genomic_DNA"/>
</dbReference>
<evidence type="ECO:0000256" key="7">
    <source>
        <dbReference type="ARBA" id="ARBA00023906"/>
    </source>
</evidence>
<dbReference type="Pfam" id="PF10341">
    <property type="entry name" value="TPP1"/>
    <property type="match status" value="1"/>
</dbReference>
<dbReference type="RefSeq" id="XP_067547251.1">
    <property type="nucleotide sequence ID" value="XM_067693539.1"/>
</dbReference>
<dbReference type="Gene3D" id="2.40.50.960">
    <property type="match status" value="1"/>
</dbReference>
<comment type="subcellular location">
    <subcellularLocation>
        <location evidence="2">Chromosome</location>
        <location evidence="2">Telomere</location>
    </subcellularLocation>
    <subcellularLocation>
        <location evidence="1">Nucleus</location>
    </subcellularLocation>
</comment>
<comment type="caution">
    <text evidence="11">The sequence shown here is derived from an EMBL/GenBank/DDBJ whole genome shotgun (WGS) entry which is preliminary data.</text>
</comment>
<sequence>MGTSSIPSLTTISDQRKLLYQKYGYDINKLIREHERLELNLAENSDDDEYNVIDEKSDKLDYQLLIKDDQQGVLDPVASKQEKTRAKRKRRRRRADQGFRNFTKVSRSFRDQEDSPKRSETSSAWLLKDVLKYIKYRSTRLDPYITKFFTPKAITPSIAVPPKSFVLRLVEFGDSTCKGDVTAIMSDATHKLCAIFPSKSVFDNVANNGALPLQDPYSINNFISITRANLKFVSHEFIRSHFKSQLNYIDSKVRYCVLQVLEFKFMYSVEFLMSSRVEGAPPLEKIVNNNGSQYEVYDYEDFELSGGGGGGGVRNGGGGIGIGMNTGGAGGGLPKFDKHALKSVYNNEFYRKLCII</sequence>
<keyword evidence="5" id="KW-0539">Nucleus</keyword>
<dbReference type="GeneID" id="93653093"/>
<feature type="region of interest" description="Disordered" evidence="9">
    <location>
        <begin position="76"/>
        <end position="97"/>
    </location>
</feature>
<evidence type="ECO:0000256" key="1">
    <source>
        <dbReference type="ARBA" id="ARBA00004123"/>
    </source>
</evidence>
<organism evidence="11 12">
    <name type="scientific">Candida metapsilosis</name>
    <dbReference type="NCBI Taxonomy" id="273372"/>
    <lineage>
        <taxon>Eukaryota</taxon>
        <taxon>Fungi</taxon>
        <taxon>Dikarya</taxon>
        <taxon>Ascomycota</taxon>
        <taxon>Saccharomycotina</taxon>
        <taxon>Pichiomycetes</taxon>
        <taxon>Debaryomycetaceae</taxon>
        <taxon>Candida/Lodderomyces clade</taxon>
        <taxon>Candida</taxon>
    </lineage>
</organism>
<evidence type="ECO:0000256" key="3">
    <source>
        <dbReference type="ARBA" id="ARBA00022454"/>
    </source>
</evidence>
<accession>A0A8H7ZA95</accession>
<evidence type="ECO:0000259" key="10">
    <source>
        <dbReference type="Pfam" id="PF10341"/>
    </source>
</evidence>
<feature type="compositionally biased region" description="Basic residues" evidence="9">
    <location>
        <begin position="85"/>
        <end position="94"/>
    </location>
</feature>
<protein>
    <recommendedName>
        <fullName evidence="7">Telomere replication protein EST3</fullName>
    </recommendedName>
</protein>
<evidence type="ECO:0000313" key="12">
    <source>
        <dbReference type="Proteomes" id="UP000669133"/>
    </source>
</evidence>
<evidence type="ECO:0000256" key="4">
    <source>
        <dbReference type="ARBA" id="ARBA00022895"/>
    </source>
</evidence>
<evidence type="ECO:0000256" key="6">
    <source>
        <dbReference type="ARBA" id="ARBA00023777"/>
    </source>
</evidence>
<evidence type="ECO:0000313" key="11">
    <source>
        <dbReference type="EMBL" id="KAG5418135.1"/>
    </source>
</evidence>
<reference evidence="11 12" key="1">
    <citation type="submission" date="2020-12" db="EMBL/GenBank/DDBJ databases">
        <title>Effect of drift, selection, and recombination on the evolution of hybrid genomes in Candida yeast pathogens.</title>
        <authorList>
            <person name="Mixao V."/>
            <person name="Ksiezopolska E."/>
            <person name="Saus E."/>
            <person name="Boekhout T."/>
            <person name="Gacser A."/>
            <person name="Gabaldon T."/>
        </authorList>
    </citation>
    <scope>NUCLEOTIDE SEQUENCE [LARGE SCALE GENOMIC DNA]</scope>
    <source>
        <strain evidence="11 12">BP57</strain>
    </source>
</reference>
<dbReference type="InterPro" id="IPR019437">
    <property type="entry name" value="TPP1/Est3"/>
</dbReference>
<keyword evidence="12" id="KW-1185">Reference proteome</keyword>
<keyword evidence="3" id="KW-0158">Chromosome</keyword>
<comment type="similarity">
    <text evidence="6">Belongs to the EST3 family.</text>
</comment>
<dbReference type="GO" id="GO:0042162">
    <property type="term" value="F:telomeric DNA binding"/>
    <property type="evidence" value="ECO:0007669"/>
    <property type="project" value="InterPro"/>
</dbReference>
<gene>
    <name evidence="11" type="ORF">I9W82_004464</name>
</gene>
<dbReference type="AlphaFoldDB" id="A0A8H7ZA95"/>
<name>A0A8H7ZA95_9ASCO</name>
<evidence type="ECO:0000256" key="2">
    <source>
        <dbReference type="ARBA" id="ARBA00004574"/>
    </source>
</evidence>
<comment type="function">
    <text evidence="8">Component of the telomerase complex involved in telomere replication. Stimulates RNA/DNA heteroduplex unwinding which favors the telomere replication by the telomerase.</text>
</comment>
<feature type="domain" description="Shelterin complex subunit TPP1/Est3" evidence="10">
    <location>
        <begin position="124"/>
        <end position="277"/>
    </location>
</feature>
<dbReference type="Proteomes" id="UP000669133">
    <property type="component" value="Unassembled WGS sequence"/>
</dbReference>